<dbReference type="PANTHER" id="PTHR10683:SF40">
    <property type="entry name" value="FRUCTOSE-6-PHOSPHATE ALDOLASE 1-RELATED"/>
    <property type="match status" value="1"/>
</dbReference>
<dbReference type="InterPro" id="IPR004731">
    <property type="entry name" value="Transaldolase_3B/F6P_aldolase"/>
</dbReference>
<dbReference type="InterPro" id="IPR001585">
    <property type="entry name" value="TAL/FSA"/>
</dbReference>
<dbReference type="OrthoDB" id="9807051at2"/>
<reference evidence="4 5" key="1">
    <citation type="submission" date="2017-06" db="EMBL/GenBank/DDBJ databases">
        <authorList>
            <person name="Kim H.J."/>
            <person name="Triplett B.A."/>
        </authorList>
    </citation>
    <scope>NUCLEOTIDE SEQUENCE [LARGE SCALE GENOMIC DNA]</scope>
    <source>
        <strain evidence="4 5">DSM 13116</strain>
    </source>
</reference>
<dbReference type="GO" id="GO:0016832">
    <property type="term" value="F:aldehyde-lyase activity"/>
    <property type="evidence" value="ECO:0007669"/>
    <property type="project" value="InterPro"/>
</dbReference>
<accession>A0A239D2H0</accession>
<dbReference type="PANTHER" id="PTHR10683">
    <property type="entry name" value="TRANSALDOLASE"/>
    <property type="match status" value="1"/>
</dbReference>
<dbReference type="InterPro" id="IPR013785">
    <property type="entry name" value="Aldolase_TIM"/>
</dbReference>
<dbReference type="EMBL" id="FZOC01000010">
    <property type="protein sequence ID" value="SNS26061.1"/>
    <property type="molecule type" value="Genomic_DNA"/>
</dbReference>
<dbReference type="InterPro" id="IPR033919">
    <property type="entry name" value="TSA/FSA_arc/bac"/>
</dbReference>
<dbReference type="GO" id="GO:0042182">
    <property type="term" value="P:ketone catabolic process"/>
    <property type="evidence" value="ECO:0007669"/>
    <property type="project" value="UniProtKB-ARBA"/>
</dbReference>
<dbReference type="RefSeq" id="WP_089275563.1">
    <property type="nucleotide sequence ID" value="NZ_FZOC01000010.1"/>
</dbReference>
<dbReference type="Proteomes" id="UP000198324">
    <property type="component" value="Unassembled WGS sequence"/>
</dbReference>
<keyword evidence="5" id="KW-1185">Reference proteome</keyword>
<evidence type="ECO:0000313" key="5">
    <source>
        <dbReference type="Proteomes" id="UP000198324"/>
    </source>
</evidence>
<keyword evidence="2" id="KW-0963">Cytoplasm</keyword>
<name>A0A239D2H0_9BACT</name>
<protein>
    <submittedName>
        <fullName evidence="4">Transaldolase</fullName>
    </submittedName>
</protein>
<dbReference type="NCBIfam" id="TIGR00875">
    <property type="entry name" value="fsa_talC_mipB"/>
    <property type="match status" value="1"/>
</dbReference>
<dbReference type="CDD" id="cd00956">
    <property type="entry name" value="Transaldolase_FSA"/>
    <property type="match status" value="1"/>
</dbReference>
<evidence type="ECO:0000256" key="1">
    <source>
        <dbReference type="ARBA" id="ARBA00004496"/>
    </source>
</evidence>
<sequence>MKIFLDSANLEQIRQAKALGAIEGVTTNPSLLAREKGDWKRAIRQICKEIDGPVSVEVIATEASAMLTEARDLVKIAPNIVVKVPLTLEGLKAIAELHRRGIETNATLVFSANQALLAAKAGASFVSPFIGRLDDIGQDGMQTLQDIMTVFRNYDLTTQVLAASIRHANHFFQAAMLGADAATVPPTVLFDLVQHPLTEIGLAKFLEDWKSR</sequence>
<dbReference type="PROSITE" id="PS01054">
    <property type="entry name" value="TRANSALDOLASE_1"/>
    <property type="match status" value="1"/>
</dbReference>
<dbReference type="InterPro" id="IPR018225">
    <property type="entry name" value="Transaldolase_AS"/>
</dbReference>
<dbReference type="GO" id="GO:0005975">
    <property type="term" value="P:carbohydrate metabolic process"/>
    <property type="evidence" value="ECO:0007669"/>
    <property type="project" value="InterPro"/>
</dbReference>
<evidence type="ECO:0000256" key="3">
    <source>
        <dbReference type="ARBA" id="ARBA00023270"/>
    </source>
</evidence>
<dbReference type="FunFam" id="3.20.20.70:FF:000018">
    <property type="entry name" value="Probable transaldolase"/>
    <property type="match status" value="1"/>
</dbReference>
<gene>
    <name evidence="4" type="ORF">SAMN04488503_0065</name>
</gene>
<organism evidence="4 5">
    <name type="scientific">Humidesulfovibrio mexicanus</name>
    <dbReference type="NCBI Taxonomy" id="147047"/>
    <lineage>
        <taxon>Bacteria</taxon>
        <taxon>Pseudomonadati</taxon>
        <taxon>Thermodesulfobacteriota</taxon>
        <taxon>Desulfovibrionia</taxon>
        <taxon>Desulfovibrionales</taxon>
        <taxon>Desulfovibrionaceae</taxon>
        <taxon>Humidesulfovibrio</taxon>
    </lineage>
</organism>
<dbReference type="SUPFAM" id="SSF51569">
    <property type="entry name" value="Aldolase"/>
    <property type="match status" value="1"/>
</dbReference>
<evidence type="ECO:0000256" key="2">
    <source>
        <dbReference type="ARBA" id="ARBA00022490"/>
    </source>
</evidence>
<keyword evidence="3" id="KW-0704">Schiff base</keyword>
<dbReference type="Gene3D" id="3.20.20.70">
    <property type="entry name" value="Aldolase class I"/>
    <property type="match status" value="1"/>
</dbReference>
<dbReference type="GO" id="GO:0005737">
    <property type="term" value="C:cytoplasm"/>
    <property type="evidence" value="ECO:0007669"/>
    <property type="project" value="UniProtKB-SubCell"/>
</dbReference>
<evidence type="ECO:0000313" key="4">
    <source>
        <dbReference type="EMBL" id="SNS26061.1"/>
    </source>
</evidence>
<dbReference type="AlphaFoldDB" id="A0A239D2H0"/>
<comment type="subcellular location">
    <subcellularLocation>
        <location evidence="1">Cytoplasm</location>
    </subcellularLocation>
</comment>
<dbReference type="Pfam" id="PF00923">
    <property type="entry name" value="TAL_FSA"/>
    <property type="match status" value="1"/>
</dbReference>
<proteinExistence type="predicted"/>